<gene>
    <name evidence="2" type="ORF">PENSTE_c013G05878</name>
</gene>
<feature type="region of interest" description="Disordered" evidence="1">
    <location>
        <begin position="545"/>
        <end position="582"/>
    </location>
</feature>
<reference evidence="3" key="1">
    <citation type="journal article" date="2017" name="Nat. Microbiol.">
        <title>Global analysis of biosynthetic gene clusters reveals vast potential of secondary metabolite production in Penicillium species.</title>
        <authorList>
            <person name="Nielsen J.C."/>
            <person name="Grijseels S."/>
            <person name="Prigent S."/>
            <person name="Ji B."/>
            <person name="Dainat J."/>
            <person name="Nielsen K.F."/>
            <person name="Frisvad J.C."/>
            <person name="Workman M."/>
            <person name="Nielsen J."/>
        </authorList>
    </citation>
    <scope>NUCLEOTIDE SEQUENCE [LARGE SCALE GENOMIC DNA]</scope>
    <source>
        <strain evidence="3">IBT 24891</strain>
    </source>
</reference>
<feature type="compositionally biased region" description="Polar residues" evidence="1">
    <location>
        <begin position="286"/>
        <end position="312"/>
    </location>
</feature>
<feature type="compositionally biased region" description="Polar residues" evidence="1">
    <location>
        <begin position="557"/>
        <end position="572"/>
    </location>
</feature>
<proteinExistence type="predicted"/>
<dbReference type="OrthoDB" id="419770at2759"/>
<feature type="compositionally biased region" description="Basic and acidic residues" evidence="1">
    <location>
        <begin position="25"/>
        <end position="38"/>
    </location>
</feature>
<accession>A0A1V6T3E5</accession>
<comment type="caution">
    <text evidence="2">The sequence shown here is derived from an EMBL/GenBank/DDBJ whole genome shotgun (WGS) entry which is preliminary data.</text>
</comment>
<dbReference type="EMBL" id="MLKD01000013">
    <property type="protein sequence ID" value="OQE20504.1"/>
    <property type="molecule type" value="Genomic_DNA"/>
</dbReference>
<sequence length="686" mass="76144">MAQRQLSRTLPKNFTFPSLGADGADEPRTPERPHRYVDVPKAPRHSFSSCRLPRVRVRSGTDVCARMDLDLFRFQGSSGPSAPAEDTPLPSIEVPQQSTSYETPSYFEDSTTNNDNRYLAPPHNRMSFKTPPAQIRGTPLEHDAHPWPSWDQTPGPISRPGSACSNVSDSSVESIETFASRPSVGGSCTSAESDFDSYFPLEFPKEPEMSSPTLPKKHKVQRPQVKDQSWTRDMDNHLWNTYQLYLQDPTMTPFKMTPGSIPPLGVTSRVARRAKRTWEKRHRFTTLPTQTAADRSGSSTPKATEKTSNSNAAWPKSDAKTRSRLKHLCRRKFCIAPHYQRMMQSRSPEPVADMLGNADSRVHNFAEGSCTTYATRDLGVSLVASAPTPLAQLAAEAPAPVADRSSEWFNNPIITSPKAASPHTSPKAAAPSLSTQYLRPQPYSIPPRLGSPFVYNTWGPGGSNRQVADITSTPRRETVHIPGRRMRRNTHFDLTPREADDVFSSDVYSKDPSEEEVHRRLSDYIHEDKFQNIGHGRVRIRNRGATTGAVGPRSRDVSQLFSPPSSLNSSQAEPEETTPVMKPPVNALLNLGGDNIKRLGSPFKLEGGFKRREAPGRFIRHAPSTSDPFSSGGIPPYMGPATHSSSTPIQEEKPTRPPLQNPFEEGLSDAERIRRQILNMPYTHNA</sequence>
<evidence type="ECO:0000313" key="2">
    <source>
        <dbReference type="EMBL" id="OQE20504.1"/>
    </source>
</evidence>
<protein>
    <submittedName>
        <fullName evidence="2">Uncharacterized protein</fullName>
    </submittedName>
</protein>
<feature type="region of interest" description="Disordered" evidence="1">
    <location>
        <begin position="413"/>
        <end position="432"/>
    </location>
</feature>
<organism evidence="2 3">
    <name type="scientific">Penicillium steckii</name>
    <dbReference type="NCBI Taxonomy" id="303698"/>
    <lineage>
        <taxon>Eukaryota</taxon>
        <taxon>Fungi</taxon>
        <taxon>Dikarya</taxon>
        <taxon>Ascomycota</taxon>
        <taxon>Pezizomycotina</taxon>
        <taxon>Eurotiomycetes</taxon>
        <taxon>Eurotiomycetidae</taxon>
        <taxon>Eurotiales</taxon>
        <taxon>Aspergillaceae</taxon>
        <taxon>Penicillium</taxon>
    </lineage>
</organism>
<evidence type="ECO:0000313" key="3">
    <source>
        <dbReference type="Proteomes" id="UP000191285"/>
    </source>
</evidence>
<dbReference type="Proteomes" id="UP000191285">
    <property type="component" value="Unassembled WGS sequence"/>
</dbReference>
<feature type="region of interest" description="Disordered" evidence="1">
    <location>
        <begin position="76"/>
        <end position="95"/>
    </location>
</feature>
<feature type="region of interest" description="Disordered" evidence="1">
    <location>
        <begin position="285"/>
        <end position="322"/>
    </location>
</feature>
<feature type="region of interest" description="Disordered" evidence="1">
    <location>
        <begin position="1"/>
        <end position="45"/>
    </location>
</feature>
<dbReference type="AlphaFoldDB" id="A0A1V6T3E5"/>
<feature type="region of interest" description="Disordered" evidence="1">
    <location>
        <begin position="619"/>
        <end position="671"/>
    </location>
</feature>
<feature type="compositionally biased region" description="Polar residues" evidence="1">
    <location>
        <begin position="1"/>
        <end position="16"/>
    </location>
</feature>
<keyword evidence="3" id="KW-1185">Reference proteome</keyword>
<name>A0A1V6T3E5_9EURO</name>
<evidence type="ECO:0000256" key="1">
    <source>
        <dbReference type="SAM" id="MobiDB-lite"/>
    </source>
</evidence>
<feature type="region of interest" description="Disordered" evidence="1">
    <location>
        <begin position="207"/>
        <end position="229"/>
    </location>
</feature>
<dbReference type="STRING" id="303698.A0A1V6T3E5"/>